<evidence type="ECO:0000313" key="10">
    <source>
        <dbReference type="Proteomes" id="UP000075902"/>
    </source>
</evidence>
<dbReference type="Proteomes" id="UP000075902">
    <property type="component" value="Unassembled WGS sequence"/>
</dbReference>
<reference evidence="9" key="2">
    <citation type="submission" date="2020-05" db="UniProtKB">
        <authorList>
            <consortium name="EnsemblMetazoa"/>
        </authorList>
    </citation>
    <scope>IDENTIFICATION</scope>
    <source>
        <strain evidence="9">CM1001059</strain>
    </source>
</reference>
<dbReference type="PROSITE" id="PS00134">
    <property type="entry name" value="TRYPSIN_HIS"/>
    <property type="match status" value="1"/>
</dbReference>
<dbReference type="SMART" id="SM00020">
    <property type="entry name" value="Tryp_SPc"/>
    <property type="match status" value="1"/>
</dbReference>
<dbReference type="PANTHER" id="PTHR24250">
    <property type="entry name" value="CHYMOTRYPSIN-RELATED"/>
    <property type="match status" value="1"/>
</dbReference>
<dbReference type="PRINTS" id="PR00722">
    <property type="entry name" value="CHYMOTRYPSIN"/>
</dbReference>
<sequence>MSWLIVLLLVSVSIAHGAAYSVPPTVDSIDWTRVKPVEEFDHYWARLPPELQAYRNGTHGTHPSARITNGLEARVGQFPYQALLLTEFGMFTIMCGGSVLTPNFILTAAHCVMLDQTTKATGGMAILGAHNRMVVEPTQQRIRFATSGIIVHPSYTATNFRFDVAMVRLNAPLRFNSYVQPVRLPARTDQRLFDGIIGTVSGFGRTNDKDGILPSILRYTINTILSNGACAARWGSLLVEPHNICLSGDGGRSACVGDSGGPLTIEEWGGITYQVGVTSFGSSNGCTDGMPTVYGRVSYFLDWINANSDCIAC</sequence>
<dbReference type="VEuPathDB" id="VectorBase:AMEC020565"/>
<dbReference type="GO" id="GO:0004252">
    <property type="term" value="F:serine-type endopeptidase activity"/>
    <property type="evidence" value="ECO:0007669"/>
    <property type="project" value="InterPro"/>
</dbReference>
<dbReference type="FunFam" id="2.40.10.10:FF:000034">
    <property type="entry name" value="Eupolytin"/>
    <property type="match status" value="1"/>
</dbReference>
<accession>A0A182UHM0</accession>
<dbReference type="Pfam" id="PF00089">
    <property type="entry name" value="Trypsin"/>
    <property type="match status" value="1"/>
</dbReference>
<dbReference type="InterPro" id="IPR033116">
    <property type="entry name" value="TRYPSIN_SER"/>
</dbReference>
<dbReference type="STRING" id="34690.A0A182UHM0"/>
<proteinExistence type="inferred from homology"/>
<dbReference type="InterPro" id="IPR001314">
    <property type="entry name" value="Peptidase_S1A"/>
</dbReference>
<name>A0A182UHM0_9DIPT</name>
<dbReference type="Gene3D" id="2.40.10.10">
    <property type="entry name" value="Trypsin-like serine proteases"/>
    <property type="match status" value="1"/>
</dbReference>
<dbReference type="InterPro" id="IPR001254">
    <property type="entry name" value="Trypsin_dom"/>
</dbReference>
<evidence type="ECO:0000256" key="5">
    <source>
        <dbReference type="ARBA" id="ARBA00024195"/>
    </source>
</evidence>
<dbReference type="PANTHER" id="PTHR24250:SF50">
    <property type="entry name" value="PEPTIDASE S1 DOMAIN-CONTAINING PROTEIN"/>
    <property type="match status" value="1"/>
</dbReference>
<dbReference type="PROSITE" id="PS00135">
    <property type="entry name" value="TRYPSIN_SER"/>
    <property type="match status" value="1"/>
</dbReference>
<evidence type="ECO:0000256" key="4">
    <source>
        <dbReference type="ARBA" id="ARBA00023157"/>
    </source>
</evidence>
<protein>
    <recommendedName>
        <fullName evidence="8">Peptidase S1 domain-containing protein</fullName>
    </recommendedName>
</protein>
<keyword evidence="3 6" id="KW-0720">Serine protease</keyword>
<reference evidence="10" key="1">
    <citation type="submission" date="2014-01" db="EMBL/GenBank/DDBJ databases">
        <title>The Genome Sequence of Anopheles melas CM1001059_A (V2).</title>
        <authorList>
            <consortium name="The Broad Institute Genomics Platform"/>
            <person name="Neafsey D.E."/>
            <person name="Besansky N."/>
            <person name="Howell P."/>
            <person name="Walton C."/>
            <person name="Young S.K."/>
            <person name="Zeng Q."/>
            <person name="Gargeya S."/>
            <person name="Fitzgerald M."/>
            <person name="Haas B."/>
            <person name="Abouelleil A."/>
            <person name="Allen A.W."/>
            <person name="Alvarado L."/>
            <person name="Arachchi H.M."/>
            <person name="Berlin A.M."/>
            <person name="Chapman S.B."/>
            <person name="Gainer-Dewar J."/>
            <person name="Goldberg J."/>
            <person name="Griggs A."/>
            <person name="Gujja S."/>
            <person name="Hansen M."/>
            <person name="Howarth C."/>
            <person name="Imamovic A."/>
            <person name="Ireland A."/>
            <person name="Larimer J."/>
            <person name="McCowan C."/>
            <person name="Murphy C."/>
            <person name="Pearson M."/>
            <person name="Poon T.W."/>
            <person name="Priest M."/>
            <person name="Roberts A."/>
            <person name="Saif S."/>
            <person name="Shea T."/>
            <person name="Sisk P."/>
            <person name="Sykes S."/>
            <person name="Wortman J."/>
            <person name="Nusbaum C."/>
            <person name="Birren B."/>
        </authorList>
    </citation>
    <scope>NUCLEOTIDE SEQUENCE [LARGE SCALE GENOMIC DNA]</scope>
    <source>
        <strain evidence="10">CM1001059</strain>
    </source>
</reference>
<comment type="similarity">
    <text evidence="5">Belongs to the peptidase S1 family. CLIP subfamily.</text>
</comment>
<evidence type="ECO:0000256" key="1">
    <source>
        <dbReference type="ARBA" id="ARBA00022670"/>
    </source>
</evidence>
<dbReference type="SUPFAM" id="SSF50494">
    <property type="entry name" value="Trypsin-like serine proteases"/>
    <property type="match status" value="1"/>
</dbReference>
<dbReference type="CDD" id="cd00190">
    <property type="entry name" value="Tryp_SPc"/>
    <property type="match status" value="1"/>
</dbReference>
<evidence type="ECO:0000256" key="2">
    <source>
        <dbReference type="ARBA" id="ARBA00022801"/>
    </source>
</evidence>
<evidence type="ECO:0000256" key="3">
    <source>
        <dbReference type="ARBA" id="ARBA00022825"/>
    </source>
</evidence>
<evidence type="ECO:0000259" key="8">
    <source>
        <dbReference type="PROSITE" id="PS50240"/>
    </source>
</evidence>
<dbReference type="InterPro" id="IPR009003">
    <property type="entry name" value="Peptidase_S1_PA"/>
</dbReference>
<evidence type="ECO:0000313" key="9">
    <source>
        <dbReference type="EnsemblMetazoa" id="AMEC020565-PA"/>
    </source>
</evidence>
<keyword evidence="1 6" id="KW-0645">Protease</keyword>
<feature type="chain" id="PRO_5008138180" description="Peptidase S1 domain-containing protein" evidence="7">
    <location>
        <begin position="20"/>
        <end position="313"/>
    </location>
</feature>
<dbReference type="InterPro" id="IPR018114">
    <property type="entry name" value="TRYPSIN_HIS"/>
</dbReference>
<keyword evidence="7" id="KW-0732">Signal</keyword>
<evidence type="ECO:0000256" key="7">
    <source>
        <dbReference type="SAM" id="SignalP"/>
    </source>
</evidence>
<dbReference type="GO" id="GO:0006508">
    <property type="term" value="P:proteolysis"/>
    <property type="evidence" value="ECO:0007669"/>
    <property type="project" value="UniProtKB-KW"/>
</dbReference>
<dbReference type="AlphaFoldDB" id="A0A182UHM0"/>
<feature type="domain" description="Peptidase S1" evidence="8">
    <location>
        <begin position="67"/>
        <end position="309"/>
    </location>
</feature>
<dbReference type="InterPro" id="IPR043504">
    <property type="entry name" value="Peptidase_S1_PA_chymotrypsin"/>
</dbReference>
<dbReference type="PROSITE" id="PS50240">
    <property type="entry name" value="TRYPSIN_DOM"/>
    <property type="match status" value="1"/>
</dbReference>
<keyword evidence="2 6" id="KW-0378">Hydrolase</keyword>
<dbReference type="EnsemblMetazoa" id="AMEC020565-RA">
    <property type="protein sequence ID" value="AMEC020565-PA"/>
    <property type="gene ID" value="AMEC020565"/>
</dbReference>
<organism evidence="9 10">
    <name type="scientific">Anopheles melas</name>
    <dbReference type="NCBI Taxonomy" id="34690"/>
    <lineage>
        <taxon>Eukaryota</taxon>
        <taxon>Metazoa</taxon>
        <taxon>Ecdysozoa</taxon>
        <taxon>Arthropoda</taxon>
        <taxon>Hexapoda</taxon>
        <taxon>Insecta</taxon>
        <taxon>Pterygota</taxon>
        <taxon>Neoptera</taxon>
        <taxon>Endopterygota</taxon>
        <taxon>Diptera</taxon>
        <taxon>Nematocera</taxon>
        <taxon>Culicoidea</taxon>
        <taxon>Culicidae</taxon>
        <taxon>Anophelinae</taxon>
        <taxon>Anopheles</taxon>
    </lineage>
</organism>
<keyword evidence="10" id="KW-1185">Reference proteome</keyword>
<feature type="signal peptide" evidence="7">
    <location>
        <begin position="1"/>
        <end position="19"/>
    </location>
</feature>
<keyword evidence="4" id="KW-1015">Disulfide bond</keyword>
<evidence type="ECO:0000256" key="6">
    <source>
        <dbReference type="RuleBase" id="RU363034"/>
    </source>
</evidence>